<dbReference type="KEGG" id="ruf:TH63_03630"/>
<keyword evidence="3" id="KW-1185">Reference proteome</keyword>
<gene>
    <name evidence="2" type="ORF">TH63_03630</name>
</gene>
<dbReference type="PROSITE" id="PS51257">
    <property type="entry name" value="PROKAR_LIPOPROTEIN"/>
    <property type="match status" value="1"/>
</dbReference>
<accession>A0A0H4VH05</accession>
<proteinExistence type="predicted"/>
<keyword evidence="1" id="KW-0732">Signal</keyword>
<evidence type="ECO:0000313" key="3">
    <source>
        <dbReference type="Proteomes" id="UP000036458"/>
    </source>
</evidence>
<sequence>MKPYLLYLACLLLASCTLSKNIVTVPYRADEKFLTPQEMQQLKTTGQVSKAFSATSPTDTITGTIKIITDGDDYKYIEVGDWVEVLTYHPQVWITGKTRAVTSFDSLGNFVRRKVYEKPNKQSGYYLREEWSSSQVKDGNQVQHLENVWVYDQNGEKTFEQFWVQDFDTPASWRQKKKTHINTLQYYNAQGRLKKEKFFNAEGKFMETIKH</sequence>
<name>A0A0H4VH05_9BACT</name>
<evidence type="ECO:0000313" key="2">
    <source>
        <dbReference type="EMBL" id="AKQ44920.1"/>
    </source>
</evidence>
<feature type="signal peptide" evidence="1">
    <location>
        <begin position="1"/>
        <end position="20"/>
    </location>
</feature>
<evidence type="ECO:0008006" key="4">
    <source>
        <dbReference type="Google" id="ProtNLM"/>
    </source>
</evidence>
<reference evidence="2 3" key="1">
    <citation type="submission" date="2015-01" db="EMBL/GenBank/DDBJ databases">
        <title>Rufibacter sp./DG31D/ whole genome sequencing.</title>
        <authorList>
            <person name="Kim M.K."/>
            <person name="Srinivasan S."/>
            <person name="Lee J.-J."/>
        </authorList>
    </citation>
    <scope>NUCLEOTIDE SEQUENCE [LARGE SCALE GENOMIC DNA]</scope>
    <source>
        <strain evidence="2 3">DG31D</strain>
    </source>
</reference>
<dbReference type="PATRIC" id="fig|1379910.4.peg.780"/>
<feature type="chain" id="PRO_5005211716" description="Lipoprotein" evidence="1">
    <location>
        <begin position="21"/>
        <end position="211"/>
    </location>
</feature>
<dbReference type="Proteomes" id="UP000036458">
    <property type="component" value="Chromosome"/>
</dbReference>
<protein>
    <recommendedName>
        <fullName evidence="4">Lipoprotein</fullName>
    </recommendedName>
</protein>
<dbReference type="EMBL" id="CP010777">
    <property type="protein sequence ID" value="AKQ44920.1"/>
    <property type="molecule type" value="Genomic_DNA"/>
</dbReference>
<dbReference type="AlphaFoldDB" id="A0A0H4VH05"/>
<dbReference type="RefSeq" id="WP_048919737.1">
    <property type="nucleotide sequence ID" value="NZ_CP010777.1"/>
</dbReference>
<organism evidence="2 3">
    <name type="scientific">Rufibacter radiotolerans</name>
    <dbReference type="NCBI Taxonomy" id="1379910"/>
    <lineage>
        <taxon>Bacteria</taxon>
        <taxon>Pseudomonadati</taxon>
        <taxon>Bacteroidota</taxon>
        <taxon>Cytophagia</taxon>
        <taxon>Cytophagales</taxon>
        <taxon>Hymenobacteraceae</taxon>
        <taxon>Rufibacter</taxon>
    </lineage>
</organism>
<evidence type="ECO:0000256" key="1">
    <source>
        <dbReference type="SAM" id="SignalP"/>
    </source>
</evidence>